<dbReference type="PROSITE" id="PS00409">
    <property type="entry name" value="PROKAR_NTER_METHYL"/>
    <property type="match status" value="1"/>
</dbReference>
<dbReference type="Gene3D" id="3.30.700.10">
    <property type="entry name" value="Glycoprotein, Type 4 Pilin"/>
    <property type="match status" value="1"/>
</dbReference>
<dbReference type="InterPro" id="IPR045584">
    <property type="entry name" value="Pilin-like"/>
</dbReference>
<keyword evidence="1" id="KW-0812">Transmembrane</keyword>
<dbReference type="EMBL" id="PFAR01000047">
    <property type="protein sequence ID" value="PIR92863.1"/>
    <property type="molecule type" value="Genomic_DNA"/>
</dbReference>
<dbReference type="Pfam" id="PF07963">
    <property type="entry name" value="N_methyl"/>
    <property type="match status" value="1"/>
</dbReference>
<evidence type="ECO:0000256" key="1">
    <source>
        <dbReference type="SAM" id="Phobius"/>
    </source>
</evidence>
<keyword evidence="1" id="KW-1133">Transmembrane helix</keyword>
<evidence type="ECO:0000313" key="3">
    <source>
        <dbReference type="Proteomes" id="UP000228626"/>
    </source>
</evidence>
<evidence type="ECO:0008006" key="4">
    <source>
        <dbReference type="Google" id="ProtNLM"/>
    </source>
</evidence>
<accession>A0A2H0V190</accession>
<comment type="caution">
    <text evidence="2">The sequence shown here is derived from an EMBL/GenBank/DDBJ whole genome shotgun (WGS) entry which is preliminary data.</text>
</comment>
<proteinExistence type="predicted"/>
<keyword evidence="1" id="KW-0472">Membrane</keyword>
<dbReference type="NCBIfam" id="TIGR02532">
    <property type="entry name" value="IV_pilin_GFxxxE"/>
    <property type="match status" value="1"/>
</dbReference>
<dbReference type="InterPro" id="IPR012902">
    <property type="entry name" value="N_methyl_site"/>
</dbReference>
<sequence>MKIAKIRSNIRKYFNRPLRTGAGFTLVEMLVAIGIIAAMSTMFLSDYRGADRRSSLKLEAHKFAGDVRKAQNMAMGSIEYNGSIPSGGWGIYIPNTADDNTYVIFADLNGNEDYDGEPADAIYETVTLTNNIAFSVGMDNSIVFLPPDPRIFINGNDGSGDSVNANITVVLSGAAGSRNIYLNDLGLIDVED</sequence>
<organism evidence="2 3">
    <name type="scientific">Candidatus Falkowbacteria bacterium CG10_big_fil_rev_8_21_14_0_10_43_10</name>
    <dbReference type="NCBI Taxonomy" id="1974567"/>
    <lineage>
        <taxon>Bacteria</taxon>
        <taxon>Candidatus Falkowiibacteriota</taxon>
    </lineage>
</organism>
<dbReference type="Proteomes" id="UP000228626">
    <property type="component" value="Unassembled WGS sequence"/>
</dbReference>
<gene>
    <name evidence="2" type="ORF">COT99_04015</name>
</gene>
<evidence type="ECO:0000313" key="2">
    <source>
        <dbReference type="EMBL" id="PIR92863.1"/>
    </source>
</evidence>
<dbReference type="AlphaFoldDB" id="A0A2H0V190"/>
<name>A0A2H0V190_9BACT</name>
<feature type="transmembrane region" description="Helical" evidence="1">
    <location>
        <begin position="21"/>
        <end position="44"/>
    </location>
</feature>
<dbReference type="SUPFAM" id="SSF54523">
    <property type="entry name" value="Pili subunits"/>
    <property type="match status" value="1"/>
</dbReference>
<reference evidence="3" key="1">
    <citation type="submission" date="2017-09" db="EMBL/GenBank/DDBJ databases">
        <title>Depth-based differentiation of microbial function through sediment-hosted aquifers and enrichment of novel symbionts in the deep terrestrial subsurface.</title>
        <authorList>
            <person name="Probst A.J."/>
            <person name="Ladd B."/>
            <person name="Jarett J.K."/>
            <person name="Geller-Mcgrath D.E."/>
            <person name="Sieber C.M.K."/>
            <person name="Emerson J.B."/>
            <person name="Anantharaman K."/>
            <person name="Thomas B.C."/>
            <person name="Malmstrom R."/>
            <person name="Stieglmeier M."/>
            <person name="Klingl A."/>
            <person name="Woyke T."/>
            <person name="Ryan C.M."/>
            <person name="Banfield J.F."/>
        </authorList>
    </citation>
    <scope>NUCLEOTIDE SEQUENCE [LARGE SCALE GENOMIC DNA]</scope>
</reference>
<protein>
    <recommendedName>
        <fullName evidence="4">General secretion pathway GspH domain-containing protein</fullName>
    </recommendedName>
</protein>